<keyword evidence="1" id="KW-1133">Transmembrane helix</keyword>
<gene>
    <name evidence="2" type="ORF">OWR29_14815</name>
</gene>
<keyword evidence="1" id="KW-0472">Membrane</keyword>
<protein>
    <submittedName>
        <fullName evidence="2">Patatin-like phospholipase family protein</fullName>
    </submittedName>
</protein>
<organism evidence="2 3">
    <name type="scientific">Paractinoplanes pyxinae</name>
    <dbReference type="NCBI Taxonomy" id="2997416"/>
    <lineage>
        <taxon>Bacteria</taxon>
        <taxon>Bacillati</taxon>
        <taxon>Actinomycetota</taxon>
        <taxon>Actinomycetes</taxon>
        <taxon>Micromonosporales</taxon>
        <taxon>Micromonosporaceae</taxon>
        <taxon>Paractinoplanes</taxon>
    </lineage>
</organism>
<keyword evidence="3" id="KW-1185">Reference proteome</keyword>
<dbReference type="InterPro" id="IPR016035">
    <property type="entry name" value="Acyl_Trfase/lysoPLipase"/>
</dbReference>
<dbReference type="Proteomes" id="UP001151002">
    <property type="component" value="Unassembled WGS sequence"/>
</dbReference>
<proteinExistence type="predicted"/>
<dbReference type="Gene3D" id="3.40.1090.10">
    <property type="entry name" value="Cytosolic phospholipase A2 catalytic domain"/>
    <property type="match status" value="1"/>
</dbReference>
<feature type="transmembrane region" description="Helical" evidence="1">
    <location>
        <begin position="250"/>
        <end position="271"/>
    </location>
</feature>
<name>A0ABT4AYE7_9ACTN</name>
<keyword evidence="1" id="KW-0812">Transmembrane</keyword>
<feature type="transmembrane region" description="Helical" evidence="1">
    <location>
        <begin position="283"/>
        <end position="305"/>
    </location>
</feature>
<dbReference type="SUPFAM" id="SSF52151">
    <property type="entry name" value="FabD/lysophospholipase-like"/>
    <property type="match status" value="1"/>
</dbReference>
<dbReference type="RefSeq" id="WP_267563382.1">
    <property type="nucleotide sequence ID" value="NZ_JAPNTZ010000005.1"/>
</dbReference>
<feature type="transmembrane region" description="Helical" evidence="1">
    <location>
        <begin position="370"/>
        <end position="389"/>
    </location>
</feature>
<accession>A0ABT4AYE7</accession>
<dbReference type="EMBL" id="JAPNTZ010000005">
    <property type="protein sequence ID" value="MCY1139269.1"/>
    <property type="molecule type" value="Genomic_DNA"/>
</dbReference>
<comment type="caution">
    <text evidence="2">The sequence shown here is derived from an EMBL/GenBank/DDBJ whole genome shotgun (WGS) entry which is preliminary data.</text>
</comment>
<reference evidence="2" key="1">
    <citation type="submission" date="2022-11" db="EMBL/GenBank/DDBJ databases">
        <authorList>
            <person name="Somphong A."/>
            <person name="Phongsopitanun W."/>
        </authorList>
    </citation>
    <scope>NUCLEOTIDE SEQUENCE</scope>
    <source>
        <strain evidence="2">Pm04-4</strain>
    </source>
</reference>
<evidence type="ECO:0000256" key="1">
    <source>
        <dbReference type="SAM" id="Phobius"/>
    </source>
</evidence>
<evidence type="ECO:0000313" key="3">
    <source>
        <dbReference type="Proteomes" id="UP001151002"/>
    </source>
</evidence>
<feature type="transmembrane region" description="Helical" evidence="1">
    <location>
        <begin position="342"/>
        <end position="364"/>
    </location>
</feature>
<sequence length="882" mass="96636">MAVPSSGEALTVLGDLMTGERPATTLLHEPYLPEPADASGSKWKIEAVDPTEDDRKWVWGDDLSCIDVGGYGKPGKYRLDAPPVIWKAPSEVLPPDSGVTAEERRTYCRHSVDLTMRGGTTSGVVYPLAVCEIARDRRIRNVGGASAGAIAAAAAAAAEYGRSYPSADPPPVGDGHFRPGFPGLADIVGWLCQVSPHDGQRHDEYRLAQLFRPAKRDRPVYALATAAMRKRLWALPLIALLAFYRWSKLVLALLVLGAVATTAAVGARIGSWPALDRSSAFPAVLWACLDLSLFFVLVAGVWVLLPLIRSPRVGIADPPGWLTELSKVSSASAQADRERSPIFRTVTASALFATPLVLAGFGLWQWTVGVLVGTGLSAGIVAVVGASVFRYQAEARKFGYGLIAGATPASSRSLSELLAATAKPTVDLSLMPWLGRTLRELAGLPEGQPLRFGHLWQGPEFRPAGRRPADRTDRAADDAWLAATEEIRALAADPRARSINLELITTDLTRQRPYRFPLDAIGPHDGESEQLYVSLDDLAEFFDDDVLRALVDPEPLRCASTDGRNLVLHRLPDPWDLPVAFAVRLSVALPGLFKAVRMYRLVRPAQIHDDFGRLLRADGVGDLCWPSGRTLAEELWFSDGGITSNFPVHLFDTLLPSWPTFGLNLGSHPEGHPHQDVWLPQDWQATRAPSSEVRPAATSFLSALVDTARSWRDTMQTGMPGYRGRVAWVRQRSNEGGTNLYMPREVIASLALRGALAGARLRRRFGDATQTRRYLWLRMRTALANAQHLRDDVRAGRAGYDEVIARDGEGLAEQERAYVWDPYSEGIDWYCPDDERFWAAADQLLRDFGGLHPDRPPCREGRGAILRGSPVPYPSLRQIPPM</sequence>
<evidence type="ECO:0000313" key="2">
    <source>
        <dbReference type="EMBL" id="MCY1139269.1"/>
    </source>
</evidence>